<dbReference type="InterPro" id="IPR036047">
    <property type="entry name" value="F-box-like_dom_sf"/>
</dbReference>
<organism evidence="2 3">
    <name type="scientific">Erythranthe guttata</name>
    <name type="common">Yellow monkey flower</name>
    <name type="synonym">Mimulus guttatus</name>
    <dbReference type="NCBI Taxonomy" id="4155"/>
    <lineage>
        <taxon>Eukaryota</taxon>
        <taxon>Viridiplantae</taxon>
        <taxon>Streptophyta</taxon>
        <taxon>Embryophyta</taxon>
        <taxon>Tracheophyta</taxon>
        <taxon>Spermatophyta</taxon>
        <taxon>Magnoliopsida</taxon>
        <taxon>eudicotyledons</taxon>
        <taxon>Gunneridae</taxon>
        <taxon>Pentapetalae</taxon>
        <taxon>asterids</taxon>
        <taxon>lamiids</taxon>
        <taxon>Lamiales</taxon>
        <taxon>Phrymaceae</taxon>
        <taxon>Erythranthe</taxon>
    </lineage>
</organism>
<feature type="domain" description="F-box" evidence="1">
    <location>
        <begin position="20"/>
        <end position="61"/>
    </location>
</feature>
<dbReference type="SMART" id="SM00256">
    <property type="entry name" value="FBOX"/>
    <property type="match status" value="1"/>
</dbReference>
<dbReference type="InterPro" id="IPR001810">
    <property type="entry name" value="F-box_dom"/>
</dbReference>
<dbReference type="Gene3D" id="1.20.1280.50">
    <property type="match status" value="1"/>
</dbReference>
<dbReference type="PANTHER" id="PTHR31672:SF13">
    <property type="entry name" value="F-BOX PROTEIN CPR30-LIKE"/>
    <property type="match status" value="1"/>
</dbReference>
<dbReference type="Proteomes" id="UP000030748">
    <property type="component" value="Unassembled WGS sequence"/>
</dbReference>
<evidence type="ECO:0000313" key="3">
    <source>
        <dbReference type="Proteomes" id="UP000030748"/>
    </source>
</evidence>
<dbReference type="SUPFAM" id="SSF81383">
    <property type="entry name" value="F-box domain"/>
    <property type="match status" value="1"/>
</dbReference>
<feature type="non-terminal residue" evidence="2">
    <location>
        <position position="151"/>
    </location>
</feature>
<name>A0A022PR70_ERYGU</name>
<dbReference type="Pfam" id="PF00646">
    <property type="entry name" value="F-box"/>
    <property type="match status" value="1"/>
</dbReference>
<dbReference type="InterPro" id="IPR050796">
    <property type="entry name" value="SCF_F-box_component"/>
</dbReference>
<reference evidence="2 3" key="1">
    <citation type="journal article" date="2013" name="Proc. Natl. Acad. Sci. U.S.A.">
        <title>Fine-scale variation in meiotic recombination in Mimulus inferred from population shotgun sequencing.</title>
        <authorList>
            <person name="Hellsten U."/>
            <person name="Wright K.M."/>
            <person name="Jenkins J."/>
            <person name="Shu S."/>
            <person name="Yuan Y."/>
            <person name="Wessler S.R."/>
            <person name="Schmutz J."/>
            <person name="Willis J.H."/>
            <person name="Rokhsar D.S."/>
        </authorList>
    </citation>
    <scope>NUCLEOTIDE SEQUENCE [LARGE SCALE GENOMIC DNA]</scope>
    <source>
        <strain evidence="3">cv. DUN x IM62</strain>
    </source>
</reference>
<sequence length="151" mass="16997">MVHYYGIHGTESEKIIPSNIPPEIIEIILSKLSYAKSLLRFKTVSKSWNTLISNSFIHSNHLQSSDNSPGNLFLSTDTYGTDRGFTLVKFEVGNIHSGEISVENIPNGYDRILCECNGLLLLTSIYGEKLEKSAYNVHYNPKKDIECKTKL</sequence>
<dbReference type="PANTHER" id="PTHR31672">
    <property type="entry name" value="BNACNNG10540D PROTEIN"/>
    <property type="match status" value="1"/>
</dbReference>
<dbReference type="EMBL" id="KI632336">
    <property type="protein sequence ID" value="EYU18256.1"/>
    <property type="molecule type" value="Genomic_DNA"/>
</dbReference>
<evidence type="ECO:0000313" key="2">
    <source>
        <dbReference type="EMBL" id="EYU18256.1"/>
    </source>
</evidence>
<gene>
    <name evidence="2" type="ORF">MIMGU_mgv1a019376mg</name>
</gene>
<proteinExistence type="predicted"/>
<evidence type="ECO:0000259" key="1">
    <source>
        <dbReference type="SMART" id="SM00256"/>
    </source>
</evidence>
<keyword evidence="3" id="KW-1185">Reference proteome</keyword>
<protein>
    <recommendedName>
        <fullName evidence="1">F-box domain-containing protein</fullName>
    </recommendedName>
</protein>
<accession>A0A022PR70</accession>
<dbReference type="AlphaFoldDB" id="A0A022PR70"/>